<dbReference type="SMART" id="SM00535">
    <property type="entry name" value="RIBOc"/>
    <property type="match status" value="1"/>
</dbReference>
<dbReference type="InterPro" id="IPR000999">
    <property type="entry name" value="RNase_III_dom"/>
</dbReference>
<dbReference type="GO" id="GO:0006396">
    <property type="term" value="P:RNA processing"/>
    <property type="evidence" value="ECO:0007669"/>
    <property type="project" value="InterPro"/>
</dbReference>
<name>A0AAV7FXM9_DENCH</name>
<keyword evidence="4" id="KW-1185">Reference proteome</keyword>
<keyword evidence="1" id="KW-0472">Membrane</keyword>
<dbReference type="EMBL" id="JAGFBR010000019">
    <property type="protein sequence ID" value="KAH0448599.1"/>
    <property type="molecule type" value="Genomic_DNA"/>
</dbReference>
<dbReference type="SUPFAM" id="SSF69065">
    <property type="entry name" value="RNase III domain-like"/>
    <property type="match status" value="1"/>
</dbReference>
<dbReference type="InterPro" id="IPR036389">
    <property type="entry name" value="RNase_III_sf"/>
</dbReference>
<keyword evidence="1" id="KW-0812">Transmembrane</keyword>
<keyword evidence="1" id="KW-1133">Transmembrane helix</keyword>
<comment type="caution">
    <text evidence="3">The sequence shown here is derived from an EMBL/GenBank/DDBJ whole genome shotgun (WGS) entry which is preliminary data.</text>
</comment>
<dbReference type="PROSITE" id="PS50142">
    <property type="entry name" value="RNASE_3_2"/>
    <property type="match status" value="1"/>
</dbReference>
<organism evidence="3 4">
    <name type="scientific">Dendrobium chrysotoxum</name>
    <name type="common">Orchid</name>
    <dbReference type="NCBI Taxonomy" id="161865"/>
    <lineage>
        <taxon>Eukaryota</taxon>
        <taxon>Viridiplantae</taxon>
        <taxon>Streptophyta</taxon>
        <taxon>Embryophyta</taxon>
        <taxon>Tracheophyta</taxon>
        <taxon>Spermatophyta</taxon>
        <taxon>Magnoliopsida</taxon>
        <taxon>Liliopsida</taxon>
        <taxon>Asparagales</taxon>
        <taxon>Orchidaceae</taxon>
        <taxon>Epidendroideae</taxon>
        <taxon>Malaxideae</taxon>
        <taxon>Dendrobiinae</taxon>
        <taxon>Dendrobium</taxon>
    </lineage>
</organism>
<evidence type="ECO:0000313" key="4">
    <source>
        <dbReference type="Proteomes" id="UP000775213"/>
    </source>
</evidence>
<dbReference type="Proteomes" id="UP000775213">
    <property type="component" value="Unassembled WGS sequence"/>
</dbReference>
<dbReference type="GO" id="GO:0004525">
    <property type="term" value="F:ribonuclease III activity"/>
    <property type="evidence" value="ECO:0007669"/>
    <property type="project" value="InterPro"/>
</dbReference>
<proteinExistence type="predicted"/>
<evidence type="ECO:0000313" key="3">
    <source>
        <dbReference type="EMBL" id="KAH0448599.1"/>
    </source>
</evidence>
<sequence length="214" mass="22908">MKKFQLDDDDAAKRLFYVLTGSKSYCLLLLFFNDEKEKMLQDEYFLNNEMIHTLSLKGSSKVASAVPPSQAFSSGLEILQNRTGYKFKSVDLLRQAMTHPSYSLDNNHALSLLGLNAMEAAAALSLVSIDPNASPAAVNARIAKISGFDDCVSNGKGLAIESLVRVAKKTSASSPSVICSAYRAIYGAIAVDAGGLDAASKALWRIVDGGIYAS</sequence>
<evidence type="ECO:0000256" key="1">
    <source>
        <dbReference type="SAM" id="Phobius"/>
    </source>
</evidence>
<feature type="transmembrane region" description="Helical" evidence="1">
    <location>
        <begin position="15"/>
        <end position="32"/>
    </location>
</feature>
<feature type="domain" description="RNase III" evidence="2">
    <location>
        <begin position="76"/>
        <end position="194"/>
    </location>
</feature>
<accession>A0AAV7FXM9</accession>
<dbReference type="Gene3D" id="1.10.1520.10">
    <property type="entry name" value="Ribonuclease III domain"/>
    <property type="match status" value="1"/>
</dbReference>
<dbReference type="AlphaFoldDB" id="A0AAV7FXM9"/>
<gene>
    <name evidence="3" type="ORF">IEQ34_022399</name>
</gene>
<reference evidence="3 4" key="1">
    <citation type="journal article" date="2021" name="Hortic Res">
        <title>Chromosome-scale assembly of the Dendrobium chrysotoxum genome enhances the understanding of orchid evolution.</title>
        <authorList>
            <person name="Zhang Y."/>
            <person name="Zhang G.Q."/>
            <person name="Zhang D."/>
            <person name="Liu X.D."/>
            <person name="Xu X.Y."/>
            <person name="Sun W.H."/>
            <person name="Yu X."/>
            <person name="Zhu X."/>
            <person name="Wang Z.W."/>
            <person name="Zhao X."/>
            <person name="Zhong W.Y."/>
            <person name="Chen H."/>
            <person name="Yin W.L."/>
            <person name="Huang T."/>
            <person name="Niu S.C."/>
            <person name="Liu Z.J."/>
        </authorList>
    </citation>
    <scope>NUCLEOTIDE SEQUENCE [LARGE SCALE GENOMIC DNA]</scope>
    <source>
        <strain evidence="3">Lindl</strain>
    </source>
</reference>
<protein>
    <recommendedName>
        <fullName evidence="2">RNase III domain-containing protein</fullName>
    </recommendedName>
</protein>
<evidence type="ECO:0000259" key="2">
    <source>
        <dbReference type="PROSITE" id="PS50142"/>
    </source>
</evidence>